<protein>
    <submittedName>
        <fullName evidence="1">Uncharacterized protein</fullName>
    </submittedName>
</protein>
<feature type="non-terminal residue" evidence="1">
    <location>
        <position position="1"/>
    </location>
</feature>
<feature type="non-terminal residue" evidence="1">
    <location>
        <position position="75"/>
    </location>
</feature>
<name>A0AAD7MNW6_9AGAR</name>
<gene>
    <name evidence="1" type="ORF">DFH07DRAFT_698888</name>
</gene>
<dbReference type="Proteomes" id="UP001215280">
    <property type="component" value="Unassembled WGS sequence"/>
</dbReference>
<keyword evidence="2" id="KW-1185">Reference proteome</keyword>
<reference evidence="1" key="1">
    <citation type="submission" date="2023-03" db="EMBL/GenBank/DDBJ databases">
        <title>Massive genome expansion in bonnet fungi (Mycena s.s.) driven by repeated elements and novel gene families across ecological guilds.</title>
        <authorList>
            <consortium name="Lawrence Berkeley National Laboratory"/>
            <person name="Harder C.B."/>
            <person name="Miyauchi S."/>
            <person name="Viragh M."/>
            <person name="Kuo A."/>
            <person name="Thoen E."/>
            <person name="Andreopoulos B."/>
            <person name="Lu D."/>
            <person name="Skrede I."/>
            <person name="Drula E."/>
            <person name="Henrissat B."/>
            <person name="Morin E."/>
            <person name="Kohler A."/>
            <person name="Barry K."/>
            <person name="LaButti K."/>
            <person name="Morin E."/>
            <person name="Salamov A."/>
            <person name="Lipzen A."/>
            <person name="Mereny Z."/>
            <person name="Hegedus B."/>
            <person name="Baldrian P."/>
            <person name="Stursova M."/>
            <person name="Weitz H."/>
            <person name="Taylor A."/>
            <person name="Grigoriev I.V."/>
            <person name="Nagy L.G."/>
            <person name="Martin F."/>
            <person name="Kauserud H."/>
        </authorList>
    </citation>
    <scope>NUCLEOTIDE SEQUENCE</scope>
    <source>
        <strain evidence="1">CBHHK188m</strain>
    </source>
</reference>
<proteinExistence type="predicted"/>
<dbReference type="EMBL" id="JARJLG010000222">
    <property type="protein sequence ID" value="KAJ7726145.1"/>
    <property type="molecule type" value="Genomic_DNA"/>
</dbReference>
<dbReference type="AlphaFoldDB" id="A0AAD7MNW6"/>
<evidence type="ECO:0000313" key="2">
    <source>
        <dbReference type="Proteomes" id="UP001215280"/>
    </source>
</evidence>
<organism evidence="1 2">
    <name type="scientific">Mycena maculata</name>
    <dbReference type="NCBI Taxonomy" id="230809"/>
    <lineage>
        <taxon>Eukaryota</taxon>
        <taxon>Fungi</taxon>
        <taxon>Dikarya</taxon>
        <taxon>Basidiomycota</taxon>
        <taxon>Agaricomycotina</taxon>
        <taxon>Agaricomycetes</taxon>
        <taxon>Agaricomycetidae</taxon>
        <taxon>Agaricales</taxon>
        <taxon>Marasmiineae</taxon>
        <taxon>Mycenaceae</taxon>
        <taxon>Mycena</taxon>
    </lineage>
</organism>
<accession>A0AAD7MNW6</accession>
<sequence>RLIQWRLHHWRSDWRDRWPSYGPKALIPDSDLEDLAKHTSKILSVEDMHQYTHIVHWSDLSTPLFDALQVICGEL</sequence>
<comment type="caution">
    <text evidence="1">The sequence shown here is derived from an EMBL/GenBank/DDBJ whole genome shotgun (WGS) entry which is preliminary data.</text>
</comment>
<evidence type="ECO:0000313" key="1">
    <source>
        <dbReference type="EMBL" id="KAJ7726145.1"/>
    </source>
</evidence>